<dbReference type="EMBL" id="VXLC01000029">
    <property type="protein sequence ID" value="KAA8882090.1"/>
    <property type="molecule type" value="Genomic_DNA"/>
</dbReference>
<comment type="caution">
    <text evidence="1">The sequence shown here is derived from an EMBL/GenBank/DDBJ whole genome shotgun (WGS) entry which is preliminary data.</text>
</comment>
<protein>
    <recommendedName>
        <fullName evidence="3">Arsenate reductase</fullName>
    </recommendedName>
</protein>
<dbReference type="RefSeq" id="WP_150407231.1">
    <property type="nucleotide sequence ID" value="NZ_VXLC01000029.1"/>
</dbReference>
<organism evidence="1 2">
    <name type="scientific">Nocardia colli</name>
    <dbReference type="NCBI Taxonomy" id="2545717"/>
    <lineage>
        <taxon>Bacteria</taxon>
        <taxon>Bacillati</taxon>
        <taxon>Actinomycetota</taxon>
        <taxon>Actinomycetes</taxon>
        <taxon>Mycobacteriales</taxon>
        <taxon>Nocardiaceae</taxon>
        <taxon>Nocardia</taxon>
    </lineage>
</organism>
<keyword evidence="2" id="KW-1185">Reference proteome</keyword>
<dbReference type="AlphaFoldDB" id="A0A5N0E0C3"/>
<name>A0A5N0E0C3_9NOCA</name>
<sequence length="104" mass="11755">MTHDWVPDSCTLPTAERPMRVAEFDQFFADAVLRAERPGRTRLDLLIETDAVPLGRDLAARETNCCSFFTFTFEPADGGSVMHIDVPATRIEILDALEKRTRSR</sequence>
<dbReference type="Proteomes" id="UP000323876">
    <property type="component" value="Unassembled WGS sequence"/>
</dbReference>
<evidence type="ECO:0008006" key="3">
    <source>
        <dbReference type="Google" id="ProtNLM"/>
    </source>
</evidence>
<evidence type="ECO:0000313" key="1">
    <source>
        <dbReference type="EMBL" id="KAA8882090.1"/>
    </source>
</evidence>
<proteinExistence type="predicted"/>
<evidence type="ECO:0000313" key="2">
    <source>
        <dbReference type="Proteomes" id="UP000323876"/>
    </source>
</evidence>
<dbReference type="OrthoDB" id="8421706at2"/>
<accession>A0A5N0E0C3</accession>
<gene>
    <name evidence="1" type="ORF">F3087_39245</name>
</gene>
<reference evidence="1 2" key="1">
    <citation type="submission" date="2019-09" db="EMBL/GenBank/DDBJ databases">
        <authorList>
            <person name="Wang X."/>
        </authorList>
    </citation>
    <scope>NUCLEOTIDE SEQUENCE [LARGE SCALE GENOMIC DNA]</scope>
    <source>
        <strain evidence="1 2">CICC 11023</strain>
    </source>
</reference>